<proteinExistence type="predicted"/>
<feature type="domain" description="GATA-type" evidence="6">
    <location>
        <begin position="7"/>
        <end position="58"/>
    </location>
</feature>
<keyword evidence="4" id="KW-0862">Zinc</keyword>
<dbReference type="SUPFAM" id="SSF57716">
    <property type="entry name" value="Glucocorticoid receptor-like (DNA-binding domain)"/>
    <property type="match status" value="1"/>
</dbReference>
<dbReference type="PROSITE" id="PS00344">
    <property type="entry name" value="GATA_ZN_FINGER_1"/>
    <property type="match status" value="1"/>
</dbReference>
<dbReference type="PANTHER" id="PTHR46855:SF21">
    <property type="entry name" value="GATA ZINC FINGER PROTEIN"/>
    <property type="match status" value="1"/>
</dbReference>
<dbReference type="InterPro" id="IPR000679">
    <property type="entry name" value="Znf_GATA"/>
</dbReference>
<dbReference type="Pfam" id="PF00320">
    <property type="entry name" value="GATA"/>
    <property type="match status" value="1"/>
</dbReference>
<gene>
    <name evidence="7" type="ORF">MANES_07G076400v8</name>
</gene>
<reference evidence="8" key="1">
    <citation type="journal article" date="2016" name="Nat. Biotechnol.">
        <title>Sequencing wild and cultivated cassava and related species reveals extensive interspecific hybridization and genetic diversity.</title>
        <authorList>
            <person name="Bredeson J.V."/>
            <person name="Lyons J.B."/>
            <person name="Prochnik S.E."/>
            <person name="Wu G.A."/>
            <person name="Ha C.M."/>
            <person name="Edsinger-Gonzales E."/>
            <person name="Grimwood J."/>
            <person name="Schmutz J."/>
            <person name="Rabbi I.Y."/>
            <person name="Egesi C."/>
            <person name="Nauluvula P."/>
            <person name="Lebot V."/>
            <person name="Ndunguru J."/>
            <person name="Mkamilo G."/>
            <person name="Bart R.S."/>
            <person name="Setter T.L."/>
            <person name="Gleadow R.M."/>
            <person name="Kulakow P."/>
            <person name="Ferguson M.E."/>
            <person name="Rounsley S."/>
            <person name="Rokhsar D.S."/>
        </authorList>
    </citation>
    <scope>NUCLEOTIDE SEQUENCE [LARGE SCALE GENOMIC DNA]</scope>
    <source>
        <strain evidence="8">cv. AM560-2</strain>
    </source>
</reference>
<dbReference type="PANTHER" id="PTHR46855">
    <property type="entry name" value="OSJNBB0038F03.10 PROTEIN"/>
    <property type="match status" value="1"/>
</dbReference>
<keyword evidence="2" id="KW-0238">DNA-binding</keyword>
<dbReference type="Proteomes" id="UP000091857">
    <property type="component" value="Chromosome 7"/>
</dbReference>
<evidence type="ECO:0000256" key="4">
    <source>
        <dbReference type="PROSITE-ProRule" id="PRU00094"/>
    </source>
</evidence>
<dbReference type="SMR" id="A0A2C9VLF6"/>
<evidence type="ECO:0000256" key="3">
    <source>
        <dbReference type="ARBA" id="ARBA00023163"/>
    </source>
</evidence>
<dbReference type="Gene3D" id="3.30.50.10">
    <property type="entry name" value="Erythroid Transcription Factor GATA-1, subunit A"/>
    <property type="match status" value="1"/>
</dbReference>
<evidence type="ECO:0000256" key="1">
    <source>
        <dbReference type="ARBA" id="ARBA00023015"/>
    </source>
</evidence>
<dbReference type="InterPro" id="IPR044589">
    <property type="entry name" value="GATA26/27"/>
</dbReference>
<name>A0A2C9VLF6_MANES</name>
<dbReference type="PROSITE" id="PS50114">
    <property type="entry name" value="GATA_ZN_FINGER_2"/>
    <property type="match status" value="1"/>
</dbReference>
<dbReference type="STRING" id="3983.A0A2C9VLF6"/>
<accession>A0A2C9VLF6</accession>
<keyword evidence="3" id="KW-0804">Transcription</keyword>
<keyword evidence="4" id="KW-0479">Metal-binding</keyword>
<keyword evidence="8" id="KW-1185">Reference proteome</keyword>
<evidence type="ECO:0000256" key="2">
    <source>
        <dbReference type="ARBA" id="ARBA00023125"/>
    </source>
</evidence>
<dbReference type="Gramene" id="Manes.07G076400.1.v8.1">
    <property type="protein sequence ID" value="Manes.07G076400.1.v8.1.CDS"/>
    <property type="gene ID" value="Manes.07G076400.v8.1"/>
</dbReference>
<dbReference type="GO" id="GO:0008270">
    <property type="term" value="F:zinc ion binding"/>
    <property type="evidence" value="ECO:0007669"/>
    <property type="project" value="UniProtKB-KW"/>
</dbReference>
<evidence type="ECO:0000259" key="6">
    <source>
        <dbReference type="PROSITE" id="PS50114"/>
    </source>
</evidence>
<keyword evidence="4" id="KW-0863">Zinc-finger</keyword>
<protein>
    <recommendedName>
        <fullName evidence="6">GATA-type domain-containing protein</fullName>
    </recommendedName>
</protein>
<keyword evidence="1" id="KW-0805">Transcription regulation</keyword>
<dbReference type="AlphaFoldDB" id="A0A2C9VLF6"/>
<evidence type="ECO:0000313" key="8">
    <source>
        <dbReference type="Proteomes" id="UP000091857"/>
    </source>
</evidence>
<sequence>MVKQGPCYHCGTHNTPLWRNGPPEKPVLCNACGSRYRIRGTLANYTPKHAQGQPLAKRLRTTSKCNFRTEENYSTDVCHSSSDDDSTQSAISCSLSSCFNVNEENVAESPGGIQESFWRSCIPSRKRSLHVQRSLTPIERFQRELRKILMHDPLIPSENEDDILIYNSNHLRVPHNEIGLGIFLLKPHAAAPTASSSPPPAHATFFSLVDVKPSLVDIKDAVLKSSLLKPNTAPAASPAEVGPPHESPSSLVDVKPSLVDVKDSGRSSSSM</sequence>
<dbReference type="GO" id="GO:0006355">
    <property type="term" value="P:regulation of DNA-templated transcription"/>
    <property type="evidence" value="ECO:0007669"/>
    <property type="project" value="InterPro"/>
</dbReference>
<comment type="caution">
    <text evidence="7">The sequence shown here is derived from an EMBL/GenBank/DDBJ whole genome shotgun (WGS) entry which is preliminary data.</text>
</comment>
<dbReference type="EMBL" id="CM004393">
    <property type="protein sequence ID" value="OAY45614.1"/>
    <property type="molecule type" value="Genomic_DNA"/>
</dbReference>
<organism evidence="7 8">
    <name type="scientific">Manihot esculenta</name>
    <name type="common">Cassava</name>
    <name type="synonym">Jatropha manihot</name>
    <dbReference type="NCBI Taxonomy" id="3983"/>
    <lineage>
        <taxon>Eukaryota</taxon>
        <taxon>Viridiplantae</taxon>
        <taxon>Streptophyta</taxon>
        <taxon>Embryophyta</taxon>
        <taxon>Tracheophyta</taxon>
        <taxon>Spermatophyta</taxon>
        <taxon>Magnoliopsida</taxon>
        <taxon>eudicotyledons</taxon>
        <taxon>Gunneridae</taxon>
        <taxon>Pentapetalae</taxon>
        <taxon>rosids</taxon>
        <taxon>fabids</taxon>
        <taxon>Malpighiales</taxon>
        <taxon>Euphorbiaceae</taxon>
        <taxon>Crotonoideae</taxon>
        <taxon>Manihoteae</taxon>
        <taxon>Manihot</taxon>
    </lineage>
</organism>
<feature type="region of interest" description="Disordered" evidence="5">
    <location>
        <begin position="229"/>
        <end position="271"/>
    </location>
</feature>
<dbReference type="GO" id="GO:0000976">
    <property type="term" value="F:transcription cis-regulatory region binding"/>
    <property type="evidence" value="ECO:0000318"/>
    <property type="project" value="GO_Central"/>
</dbReference>
<dbReference type="CDD" id="cd00202">
    <property type="entry name" value="ZnF_GATA"/>
    <property type="match status" value="1"/>
</dbReference>
<dbReference type="SMART" id="SM00401">
    <property type="entry name" value="ZnF_GATA"/>
    <property type="match status" value="1"/>
</dbReference>
<dbReference type="InterPro" id="IPR013088">
    <property type="entry name" value="Znf_NHR/GATA"/>
</dbReference>
<evidence type="ECO:0000313" key="7">
    <source>
        <dbReference type="EMBL" id="OAY45614.1"/>
    </source>
</evidence>
<evidence type="ECO:0000256" key="5">
    <source>
        <dbReference type="SAM" id="MobiDB-lite"/>
    </source>
</evidence>